<comment type="caution">
    <text evidence="2">The sequence shown here is derived from an EMBL/GenBank/DDBJ whole genome shotgun (WGS) entry which is preliminary data.</text>
</comment>
<feature type="region of interest" description="Disordered" evidence="1">
    <location>
        <begin position="13"/>
        <end position="34"/>
    </location>
</feature>
<evidence type="ECO:0000256" key="1">
    <source>
        <dbReference type="SAM" id="MobiDB-lite"/>
    </source>
</evidence>
<gene>
    <name evidence="2" type="ORF">ATANTOWER_025314</name>
</gene>
<name>A0ABU7BK74_9TELE</name>
<keyword evidence="3" id="KW-1185">Reference proteome</keyword>
<evidence type="ECO:0000313" key="3">
    <source>
        <dbReference type="Proteomes" id="UP001345963"/>
    </source>
</evidence>
<reference evidence="2 3" key="1">
    <citation type="submission" date="2021-07" db="EMBL/GenBank/DDBJ databases">
        <authorList>
            <person name="Palmer J.M."/>
        </authorList>
    </citation>
    <scope>NUCLEOTIDE SEQUENCE [LARGE SCALE GENOMIC DNA]</scope>
    <source>
        <strain evidence="2 3">AT_MEX2019</strain>
        <tissue evidence="2">Muscle</tissue>
    </source>
</reference>
<dbReference type="Proteomes" id="UP001345963">
    <property type="component" value="Unassembled WGS sequence"/>
</dbReference>
<proteinExistence type="predicted"/>
<organism evidence="2 3">
    <name type="scientific">Ataeniobius toweri</name>
    <dbReference type="NCBI Taxonomy" id="208326"/>
    <lineage>
        <taxon>Eukaryota</taxon>
        <taxon>Metazoa</taxon>
        <taxon>Chordata</taxon>
        <taxon>Craniata</taxon>
        <taxon>Vertebrata</taxon>
        <taxon>Euteleostomi</taxon>
        <taxon>Actinopterygii</taxon>
        <taxon>Neopterygii</taxon>
        <taxon>Teleostei</taxon>
        <taxon>Neoteleostei</taxon>
        <taxon>Acanthomorphata</taxon>
        <taxon>Ovalentaria</taxon>
        <taxon>Atherinomorphae</taxon>
        <taxon>Cyprinodontiformes</taxon>
        <taxon>Goodeidae</taxon>
        <taxon>Ataeniobius</taxon>
    </lineage>
</organism>
<protein>
    <submittedName>
        <fullName evidence="2">Uncharacterized protein</fullName>
    </submittedName>
</protein>
<accession>A0ABU7BK74</accession>
<evidence type="ECO:0000313" key="2">
    <source>
        <dbReference type="EMBL" id="MED6250139.1"/>
    </source>
</evidence>
<sequence>MGERHVFGLWEEAGVPGENPHMHGENRQTPCRKTPDIASRPDLSANTDVLALPSLDSWDVPRCTDLLLLWLPSCCLVLDHSRMFSCSPVRPPSNALRLTQDTSQCQTSNRHPTMTTHFSSDDSITSSSSFCSRQQHAYPRGLCGTHLETLLVCLFNKPNSTIHFTCCFHQSCKPNQYDTSKLCDAPPST</sequence>
<dbReference type="EMBL" id="JAHUTI010055012">
    <property type="protein sequence ID" value="MED6250139.1"/>
    <property type="molecule type" value="Genomic_DNA"/>
</dbReference>